<dbReference type="SUPFAM" id="SSF56784">
    <property type="entry name" value="HAD-like"/>
    <property type="match status" value="1"/>
</dbReference>
<proteinExistence type="predicted"/>
<dbReference type="PANTHER" id="PTHR12083">
    <property type="entry name" value="BIFUNCTIONAL POLYNUCLEOTIDE PHOSPHATASE/KINASE"/>
    <property type="match status" value="1"/>
</dbReference>
<organism evidence="1 2">
    <name type="scientific">Candida viswanathii</name>
    <dbReference type="NCBI Taxonomy" id="5486"/>
    <lineage>
        <taxon>Eukaryota</taxon>
        <taxon>Fungi</taxon>
        <taxon>Dikarya</taxon>
        <taxon>Ascomycota</taxon>
        <taxon>Saccharomycotina</taxon>
        <taxon>Pichiomycetes</taxon>
        <taxon>Debaryomycetaceae</taxon>
        <taxon>Candida/Lodderomyces clade</taxon>
        <taxon>Candida</taxon>
    </lineage>
</organism>
<dbReference type="InterPro" id="IPR036412">
    <property type="entry name" value="HAD-like_sf"/>
</dbReference>
<dbReference type="PANTHER" id="PTHR12083:SF9">
    <property type="entry name" value="BIFUNCTIONAL POLYNUCLEOTIDE PHOSPHATASE_KINASE"/>
    <property type="match status" value="1"/>
</dbReference>
<accession>A0A367XPU7</accession>
<dbReference type="AlphaFoldDB" id="A0A367XPU7"/>
<dbReference type="InterPro" id="IPR006549">
    <property type="entry name" value="HAD-SF_hydro_IIIA"/>
</dbReference>
<dbReference type="GO" id="GO:0006281">
    <property type="term" value="P:DNA repair"/>
    <property type="evidence" value="ECO:0007669"/>
    <property type="project" value="TreeGrafter"/>
</dbReference>
<reference evidence="1 2" key="1">
    <citation type="submission" date="2018-06" db="EMBL/GenBank/DDBJ databases">
        <title>Whole genome sequencing of Candida tropicalis (genome annotated by CSBL at Korea University).</title>
        <authorList>
            <person name="Ahn J."/>
        </authorList>
    </citation>
    <scope>NUCLEOTIDE SEQUENCE [LARGE SCALE GENOMIC DNA]</scope>
    <source>
        <strain evidence="1 2">ATCC 20962</strain>
    </source>
</reference>
<dbReference type="OrthoDB" id="19045at2759"/>
<evidence type="ECO:0000313" key="2">
    <source>
        <dbReference type="Proteomes" id="UP000253472"/>
    </source>
</evidence>
<gene>
    <name evidence="1" type="primary">pnk1_1</name>
    <name evidence="1" type="ORF">Cantr_03856</name>
</gene>
<keyword evidence="1" id="KW-0418">Kinase</keyword>
<name>A0A367XPU7_9ASCO</name>
<dbReference type="InterPro" id="IPR013954">
    <property type="entry name" value="PNK3P"/>
</dbReference>
<dbReference type="GO" id="GO:0046404">
    <property type="term" value="F:ATP-dependent polydeoxyribonucleotide 5'-hydroxyl-kinase activity"/>
    <property type="evidence" value="ECO:0007669"/>
    <property type="project" value="TreeGrafter"/>
</dbReference>
<dbReference type="Proteomes" id="UP000253472">
    <property type="component" value="Unassembled WGS sequence"/>
</dbReference>
<keyword evidence="2" id="KW-1185">Reference proteome</keyword>
<protein>
    <submittedName>
        <fullName evidence="1">Bifunctional polynucleotide phosphatase/kinase</fullName>
    </submittedName>
</protein>
<evidence type="ECO:0000313" key="1">
    <source>
        <dbReference type="EMBL" id="RCK55220.1"/>
    </source>
</evidence>
<keyword evidence="1" id="KW-0808">Transferase</keyword>
<dbReference type="NCBIfam" id="TIGR01662">
    <property type="entry name" value="HAD-SF-IIIA"/>
    <property type="match status" value="1"/>
</dbReference>
<dbReference type="GO" id="GO:0003690">
    <property type="term" value="F:double-stranded DNA binding"/>
    <property type="evidence" value="ECO:0007669"/>
    <property type="project" value="TreeGrafter"/>
</dbReference>
<dbReference type="Pfam" id="PF08645">
    <property type="entry name" value="PNK3P"/>
    <property type="match status" value="1"/>
</dbReference>
<comment type="caution">
    <text evidence="1">The sequence shown here is derived from an EMBL/GenBank/DDBJ whole genome shotgun (WGS) entry which is preliminary data.</text>
</comment>
<dbReference type="InterPro" id="IPR006551">
    <property type="entry name" value="Polynucleotide_phosphatase"/>
</dbReference>
<dbReference type="STRING" id="5486.A0A367XPU7"/>
<dbReference type="EMBL" id="QLNQ01000030">
    <property type="protein sequence ID" value="RCK55220.1"/>
    <property type="molecule type" value="Genomic_DNA"/>
</dbReference>
<sequence length="256" mass="28848">MTNKNESKTDVFAMMKKKSKVTKVSSVNLKRTATPESIIAEKVNNQDESAWQVVGSHLIRRIPKEASITSDKIKVAAFDLDGTLIKTKSGGKFARGADDWKWWSDKVLDKLLELYEDGYVIVVFTNQGGVVAVPKSTKSYISFTTKLDQVVEALRDKGIQDVFVYGSPKRPSGKKSQTLMNLSTEKLHATMRKPQPGMWESFLEDLKSREITQDIDYENSFFIGDAAGRKNDFLDSDLQFARNANLKFETPDDLFT</sequence>
<dbReference type="GO" id="GO:0046403">
    <property type="term" value="F:polynucleotide 3'-phosphatase activity"/>
    <property type="evidence" value="ECO:0007669"/>
    <property type="project" value="TreeGrafter"/>
</dbReference>
<dbReference type="InterPro" id="IPR023214">
    <property type="entry name" value="HAD_sf"/>
</dbReference>
<dbReference type="NCBIfam" id="TIGR01664">
    <property type="entry name" value="DNA-3'-Pase"/>
    <property type="match status" value="1"/>
</dbReference>
<dbReference type="Gene3D" id="3.40.50.1000">
    <property type="entry name" value="HAD superfamily/HAD-like"/>
    <property type="match status" value="1"/>
</dbReference>